<evidence type="ECO:0000313" key="1">
    <source>
        <dbReference type="EMBL" id="JAD49795.1"/>
    </source>
</evidence>
<name>A0A0A9ALH5_ARUDO</name>
<organism evidence="1">
    <name type="scientific">Arundo donax</name>
    <name type="common">Giant reed</name>
    <name type="synonym">Donax arundinaceus</name>
    <dbReference type="NCBI Taxonomy" id="35708"/>
    <lineage>
        <taxon>Eukaryota</taxon>
        <taxon>Viridiplantae</taxon>
        <taxon>Streptophyta</taxon>
        <taxon>Embryophyta</taxon>
        <taxon>Tracheophyta</taxon>
        <taxon>Spermatophyta</taxon>
        <taxon>Magnoliopsida</taxon>
        <taxon>Liliopsida</taxon>
        <taxon>Poales</taxon>
        <taxon>Poaceae</taxon>
        <taxon>PACMAD clade</taxon>
        <taxon>Arundinoideae</taxon>
        <taxon>Arundineae</taxon>
        <taxon>Arundo</taxon>
    </lineage>
</organism>
<reference evidence="1" key="1">
    <citation type="submission" date="2014-09" db="EMBL/GenBank/DDBJ databases">
        <authorList>
            <person name="Magalhaes I.L.F."/>
            <person name="Oliveira U."/>
            <person name="Santos F.R."/>
            <person name="Vidigal T.H.D.A."/>
            <person name="Brescovit A.D."/>
            <person name="Santos A.J."/>
        </authorList>
    </citation>
    <scope>NUCLEOTIDE SEQUENCE</scope>
    <source>
        <tissue evidence="1">Shoot tissue taken approximately 20 cm above the soil surface</tissue>
    </source>
</reference>
<dbReference type="EMBL" id="GBRH01248100">
    <property type="protein sequence ID" value="JAD49795.1"/>
    <property type="molecule type" value="Transcribed_RNA"/>
</dbReference>
<reference evidence="1" key="2">
    <citation type="journal article" date="2015" name="Data Brief">
        <title>Shoot transcriptome of the giant reed, Arundo donax.</title>
        <authorList>
            <person name="Barrero R.A."/>
            <person name="Guerrero F.D."/>
            <person name="Moolhuijzen P."/>
            <person name="Goolsby J.A."/>
            <person name="Tidwell J."/>
            <person name="Bellgard S.E."/>
            <person name="Bellgard M.I."/>
        </authorList>
    </citation>
    <scope>NUCLEOTIDE SEQUENCE</scope>
    <source>
        <tissue evidence="1">Shoot tissue taken approximately 20 cm above the soil surface</tissue>
    </source>
</reference>
<protein>
    <submittedName>
        <fullName evidence="1">Uncharacterized protein</fullName>
    </submittedName>
</protein>
<sequence>MLLRVLQPCVLG</sequence>
<proteinExistence type="predicted"/>
<accession>A0A0A9ALH5</accession>